<evidence type="ECO:0000256" key="2">
    <source>
        <dbReference type="ARBA" id="ARBA00023015"/>
    </source>
</evidence>
<evidence type="ECO:0000256" key="3">
    <source>
        <dbReference type="ARBA" id="ARBA00023082"/>
    </source>
</evidence>
<dbReference type="RefSeq" id="WP_145384941.1">
    <property type="nucleotide sequence ID" value="NZ_CP037423.1"/>
</dbReference>
<dbReference type="KEGG" id="snep:Enr13x_10040"/>
<gene>
    <name evidence="8" type="primary">sigH_1</name>
    <name evidence="8" type="ORF">Enr13x_10040</name>
</gene>
<name>A0A518HJY8_9BACT</name>
<keyword evidence="4" id="KW-0804">Transcription</keyword>
<dbReference type="Gene3D" id="1.10.10.10">
    <property type="entry name" value="Winged helix-like DNA-binding domain superfamily/Winged helix DNA-binding domain"/>
    <property type="match status" value="1"/>
</dbReference>
<keyword evidence="2" id="KW-0805">Transcription regulation</keyword>
<dbReference type="InterPro" id="IPR007627">
    <property type="entry name" value="RNA_pol_sigma70_r2"/>
</dbReference>
<dbReference type="InterPro" id="IPR014304">
    <property type="entry name" value="RNA_pol_sigma-Z"/>
</dbReference>
<dbReference type="OrthoDB" id="9784984at2"/>
<dbReference type="InterPro" id="IPR039425">
    <property type="entry name" value="RNA_pol_sigma-70-like"/>
</dbReference>
<dbReference type="Proteomes" id="UP000319004">
    <property type="component" value="Chromosome"/>
</dbReference>
<dbReference type="EMBL" id="CP037423">
    <property type="protein sequence ID" value="QDV41166.1"/>
    <property type="molecule type" value="Genomic_DNA"/>
</dbReference>
<evidence type="ECO:0000256" key="4">
    <source>
        <dbReference type="ARBA" id="ARBA00023163"/>
    </source>
</evidence>
<dbReference type="NCBIfam" id="TIGR02937">
    <property type="entry name" value="sigma70-ECF"/>
    <property type="match status" value="1"/>
</dbReference>
<keyword evidence="9" id="KW-1185">Reference proteome</keyword>
<dbReference type="GO" id="GO:0016987">
    <property type="term" value="F:sigma factor activity"/>
    <property type="evidence" value="ECO:0007669"/>
    <property type="project" value="UniProtKB-KW"/>
</dbReference>
<dbReference type="Gene3D" id="1.10.1740.10">
    <property type="match status" value="1"/>
</dbReference>
<dbReference type="PANTHER" id="PTHR43133">
    <property type="entry name" value="RNA POLYMERASE ECF-TYPE SIGMA FACTO"/>
    <property type="match status" value="1"/>
</dbReference>
<dbReference type="PANTHER" id="PTHR43133:SF62">
    <property type="entry name" value="RNA POLYMERASE SIGMA FACTOR SIGZ"/>
    <property type="match status" value="1"/>
</dbReference>
<sequence length="194" mass="22231">MNPSPPSVTTEQIWRELSERLRHFVQSRIPGAGDVDDILQNVFLRIHQKFDALRDTERMESWVFQITRNAITDHYRGKRNLTQESDSLLEVTEPSSEGNVNQEVAACIAALIDHLPEVSKRAVSMYELEGFSQAEIARRESISLSGAKSRIQRGRKKLEEILHACCQFQLDTRRNVLECEARSNEKTADCDRCD</sequence>
<dbReference type="SUPFAM" id="SSF88946">
    <property type="entry name" value="Sigma2 domain of RNA polymerase sigma factors"/>
    <property type="match status" value="1"/>
</dbReference>
<proteinExistence type="inferred from homology"/>
<evidence type="ECO:0000313" key="9">
    <source>
        <dbReference type="Proteomes" id="UP000319004"/>
    </source>
</evidence>
<evidence type="ECO:0000256" key="1">
    <source>
        <dbReference type="ARBA" id="ARBA00010641"/>
    </source>
</evidence>
<evidence type="ECO:0000313" key="8">
    <source>
        <dbReference type="EMBL" id="QDV41166.1"/>
    </source>
</evidence>
<dbReference type="Pfam" id="PF08281">
    <property type="entry name" value="Sigma70_r4_2"/>
    <property type="match status" value="1"/>
</dbReference>
<reference evidence="8 9" key="1">
    <citation type="submission" date="2019-03" db="EMBL/GenBank/DDBJ databases">
        <title>Deep-cultivation of Planctomycetes and their phenomic and genomic characterization uncovers novel biology.</title>
        <authorList>
            <person name="Wiegand S."/>
            <person name="Jogler M."/>
            <person name="Boedeker C."/>
            <person name="Pinto D."/>
            <person name="Vollmers J."/>
            <person name="Rivas-Marin E."/>
            <person name="Kohn T."/>
            <person name="Peeters S.H."/>
            <person name="Heuer A."/>
            <person name="Rast P."/>
            <person name="Oberbeckmann S."/>
            <person name="Bunk B."/>
            <person name="Jeske O."/>
            <person name="Meyerdierks A."/>
            <person name="Storesund J.E."/>
            <person name="Kallscheuer N."/>
            <person name="Luecker S."/>
            <person name="Lage O.M."/>
            <person name="Pohl T."/>
            <person name="Merkel B.J."/>
            <person name="Hornburger P."/>
            <person name="Mueller R.-W."/>
            <person name="Bruemmer F."/>
            <person name="Labrenz M."/>
            <person name="Spormann A.M."/>
            <person name="Op den Camp H."/>
            <person name="Overmann J."/>
            <person name="Amann R."/>
            <person name="Jetten M.S.M."/>
            <person name="Mascher T."/>
            <person name="Medema M.H."/>
            <person name="Devos D.P."/>
            <person name="Kaster A.-K."/>
            <person name="Ovreas L."/>
            <person name="Rohde M."/>
            <person name="Galperin M.Y."/>
            <person name="Jogler C."/>
        </authorList>
    </citation>
    <scope>NUCLEOTIDE SEQUENCE [LARGE SCALE GENOMIC DNA]</scope>
    <source>
        <strain evidence="8 9">Enr13</strain>
    </source>
</reference>
<dbReference type="AlphaFoldDB" id="A0A518HJY8"/>
<dbReference type="SUPFAM" id="SSF88659">
    <property type="entry name" value="Sigma3 and sigma4 domains of RNA polymerase sigma factors"/>
    <property type="match status" value="1"/>
</dbReference>
<dbReference type="InterPro" id="IPR014284">
    <property type="entry name" value="RNA_pol_sigma-70_dom"/>
</dbReference>
<feature type="domain" description="RNA polymerase sigma factor 70 region 4 type 2" evidence="7">
    <location>
        <begin position="107"/>
        <end position="158"/>
    </location>
</feature>
<keyword evidence="3" id="KW-0731">Sigma factor</keyword>
<dbReference type="InterPro" id="IPR036388">
    <property type="entry name" value="WH-like_DNA-bd_sf"/>
</dbReference>
<dbReference type="InterPro" id="IPR013325">
    <property type="entry name" value="RNA_pol_sigma_r2"/>
</dbReference>
<dbReference type="CDD" id="cd06171">
    <property type="entry name" value="Sigma70_r4"/>
    <property type="match status" value="1"/>
</dbReference>
<dbReference type="GO" id="GO:0006352">
    <property type="term" value="P:DNA-templated transcription initiation"/>
    <property type="evidence" value="ECO:0007669"/>
    <property type="project" value="InterPro"/>
</dbReference>
<comment type="similarity">
    <text evidence="1">Belongs to the sigma-70 factor family. ECF subfamily.</text>
</comment>
<dbReference type="GO" id="GO:0003677">
    <property type="term" value="F:DNA binding"/>
    <property type="evidence" value="ECO:0007669"/>
    <property type="project" value="InterPro"/>
</dbReference>
<dbReference type="InterPro" id="IPR013249">
    <property type="entry name" value="RNA_pol_sigma70_r4_t2"/>
</dbReference>
<accession>A0A518HJY8</accession>
<evidence type="ECO:0000256" key="5">
    <source>
        <dbReference type="NCBIfam" id="TIGR02959"/>
    </source>
</evidence>
<evidence type="ECO:0000259" key="6">
    <source>
        <dbReference type="Pfam" id="PF04542"/>
    </source>
</evidence>
<dbReference type="Pfam" id="PF04542">
    <property type="entry name" value="Sigma70_r2"/>
    <property type="match status" value="1"/>
</dbReference>
<evidence type="ECO:0000259" key="7">
    <source>
        <dbReference type="Pfam" id="PF08281"/>
    </source>
</evidence>
<organism evidence="8 9">
    <name type="scientific">Stieleria neptunia</name>
    <dbReference type="NCBI Taxonomy" id="2527979"/>
    <lineage>
        <taxon>Bacteria</taxon>
        <taxon>Pseudomonadati</taxon>
        <taxon>Planctomycetota</taxon>
        <taxon>Planctomycetia</taxon>
        <taxon>Pirellulales</taxon>
        <taxon>Pirellulaceae</taxon>
        <taxon>Stieleria</taxon>
    </lineage>
</organism>
<feature type="domain" description="RNA polymerase sigma-70 region 2" evidence="6">
    <location>
        <begin position="15"/>
        <end position="79"/>
    </location>
</feature>
<protein>
    <recommendedName>
        <fullName evidence="5">RNA polymerase sigma factor SigZ</fullName>
    </recommendedName>
</protein>
<dbReference type="NCBIfam" id="TIGR02959">
    <property type="entry name" value="SigZ"/>
    <property type="match status" value="1"/>
</dbReference>
<dbReference type="InterPro" id="IPR013324">
    <property type="entry name" value="RNA_pol_sigma_r3/r4-like"/>
</dbReference>